<dbReference type="PROSITE" id="PS00662">
    <property type="entry name" value="T2SP_E"/>
    <property type="match status" value="1"/>
</dbReference>
<dbReference type="InterPro" id="IPR001482">
    <property type="entry name" value="T2SS/T4SS_dom"/>
</dbReference>
<dbReference type="EMBL" id="MFES01000001">
    <property type="protein sequence ID" value="OGE86662.1"/>
    <property type="molecule type" value="Genomic_DNA"/>
</dbReference>
<dbReference type="SUPFAM" id="SSF52540">
    <property type="entry name" value="P-loop containing nucleoside triphosphate hydrolases"/>
    <property type="match status" value="1"/>
</dbReference>
<comment type="caution">
    <text evidence="5">The sequence shown here is derived from an EMBL/GenBank/DDBJ whole genome shotgun (WGS) entry which is preliminary data.</text>
</comment>
<evidence type="ECO:0000256" key="2">
    <source>
        <dbReference type="ARBA" id="ARBA00022741"/>
    </source>
</evidence>
<dbReference type="CDD" id="cd01129">
    <property type="entry name" value="PulE-GspE-like"/>
    <property type="match status" value="1"/>
</dbReference>
<sequence>MPIDDTKIKEILLGNNYVTEADLKTAVAAVKGTDDSIADYLLSANLINKNLLGQAIAEYFSVPFADLASNSPSRDQVLKIPEDLARKYQAVLYAEDKNGIVVATEIPKDPKIMADMKKVFPKAKITTYYALPEDIENAFIHYRKPLETRFTKILLQQKRIAPEIIDEIIEDAILYHSSDIHIEPEAKEVIIRFRIDGVLHEAGRIPKEYYDNILNRIKVQAHLRIDEHFSAQDGSIRYGREGKTADLRVSIMPTLDGEKIAIRLLSEYVRSLVLKGLGLSPGQEKILLEAAHKPFGMILVTGPTGAGKTTTLYALLKMFNSPEVNITTIEDPVEYRIEGINQIQVNNQTNLTFAYGLRSIVRQDPDIILVGEIRDKETAEIAVNAALTGHLLLSTFHANDAATAVPRLLDMDVQPFLLASTLQIIIAQRLVRRLCDSCRYSTSVKIESLAGIIPQADKYFSDKTITLYKSKGCKVCGNTGYKGRVAVYEMILNSPEMKELILKHPSSAQIWTLARSQGAQSLFEDGLEKVKSGFTTLEEVIRVAPPEADTIYGKKPAK</sequence>
<evidence type="ECO:0000256" key="1">
    <source>
        <dbReference type="ARBA" id="ARBA00006611"/>
    </source>
</evidence>
<dbReference type="GO" id="GO:0005524">
    <property type="term" value="F:ATP binding"/>
    <property type="evidence" value="ECO:0007669"/>
    <property type="project" value="UniProtKB-KW"/>
</dbReference>
<proteinExistence type="inferred from homology"/>
<dbReference type="Gene3D" id="3.30.300.160">
    <property type="entry name" value="Type II secretion system, protein E, N-terminal domain"/>
    <property type="match status" value="1"/>
</dbReference>
<evidence type="ECO:0000313" key="5">
    <source>
        <dbReference type="EMBL" id="OGE86662.1"/>
    </source>
</evidence>
<dbReference type="PANTHER" id="PTHR30258:SF1">
    <property type="entry name" value="PROTEIN TRANSPORT PROTEIN HOFB HOMOLOG"/>
    <property type="match status" value="1"/>
</dbReference>
<keyword evidence="3" id="KW-0067">ATP-binding</keyword>
<dbReference type="Gene3D" id="3.40.50.300">
    <property type="entry name" value="P-loop containing nucleotide triphosphate hydrolases"/>
    <property type="match status" value="1"/>
</dbReference>
<feature type="domain" description="Bacterial type II secretion system protein E" evidence="4">
    <location>
        <begin position="361"/>
        <end position="375"/>
    </location>
</feature>
<dbReference type="FunFam" id="3.40.50.300:FF:000398">
    <property type="entry name" value="Type IV pilus assembly ATPase PilB"/>
    <property type="match status" value="1"/>
</dbReference>
<organism evidence="5 6">
    <name type="scientific">Candidatus Doudnabacteria bacterium RIFCSPHIGHO2_02_FULL_46_11</name>
    <dbReference type="NCBI Taxonomy" id="1817832"/>
    <lineage>
        <taxon>Bacteria</taxon>
        <taxon>Candidatus Doudnaibacteriota</taxon>
    </lineage>
</organism>
<protein>
    <recommendedName>
        <fullName evidence="4">Bacterial type II secretion system protein E domain-containing protein</fullName>
    </recommendedName>
</protein>
<dbReference type="GO" id="GO:0005886">
    <property type="term" value="C:plasma membrane"/>
    <property type="evidence" value="ECO:0007669"/>
    <property type="project" value="TreeGrafter"/>
</dbReference>
<comment type="similarity">
    <text evidence="1">Belongs to the GSP E family.</text>
</comment>
<accession>A0A1F5PAB8</accession>
<evidence type="ECO:0000259" key="4">
    <source>
        <dbReference type="PROSITE" id="PS00662"/>
    </source>
</evidence>
<reference evidence="5 6" key="1">
    <citation type="journal article" date="2016" name="Nat. Commun.">
        <title>Thousands of microbial genomes shed light on interconnected biogeochemical processes in an aquifer system.</title>
        <authorList>
            <person name="Anantharaman K."/>
            <person name="Brown C.T."/>
            <person name="Hug L.A."/>
            <person name="Sharon I."/>
            <person name="Castelle C.J."/>
            <person name="Probst A.J."/>
            <person name="Thomas B.C."/>
            <person name="Singh A."/>
            <person name="Wilkins M.J."/>
            <person name="Karaoz U."/>
            <person name="Brodie E.L."/>
            <person name="Williams K.H."/>
            <person name="Hubbard S.S."/>
            <person name="Banfield J.F."/>
        </authorList>
    </citation>
    <scope>NUCLEOTIDE SEQUENCE [LARGE SCALE GENOMIC DNA]</scope>
</reference>
<dbReference type="Proteomes" id="UP000176786">
    <property type="component" value="Unassembled WGS sequence"/>
</dbReference>
<dbReference type="InterPro" id="IPR027417">
    <property type="entry name" value="P-loop_NTPase"/>
</dbReference>
<dbReference type="STRING" id="1817832.A3J48_01840"/>
<dbReference type="InterPro" id="IPR037257">
    <property type="entry name" value="T2SS_E_N_sf"/>
</dbReference>
<dbReference type="Pfam" id="PF00437">
    <property type="entry name" value="T2SSE"/>
    <property type="match status" value="1"/>
</dbReference>
<dbReference type="InterPro" id="IPR007831">
    <property type="entry name" value="T2SS_GspE_N"/>
</dbReference>
<evidence type="ECO:0000256" key="3">
    <source>
        <dbReference type="ARBA" id="ARBA00022840"/>
    </source>
</evidence>
<dbReference type="PANTHER" id="PTHR30258">
    <property type="entry name" value="TYPE II SECRETION SYSTEM PROTEIN GSPE-RELATED"/>
    <property type="match status" value="1"/>
</dbReference>
<dbReference type="AlphaFoldDB" id="A0A1F5PAB8"/>
<evidence type="ECO:0000313" key="6">
    <source>
        <dbReference type="Proteomes" id="UP000176786"/>
    </source>
</evidence>
<dbReference type="Gene3D" id="3.30.450.90">
    <property type="match status" value="1"/>
</dbReference>
<name>A0A1F5PAB8_9BACT</name>
<dbReference type="Pfam" id="PF05157">
    <property type="entry name" value="MshEN"/>
    <property type="match status" value="1"/>
</dbReference>
<keyword evidence="2" id="KW-0547">Nucleotide-binding</keyword>
<dbReference type="SUPFAM" id="SSF160246">
    <property type="entry name" value="EspE N-terminal domain-like"/>
    <property type="match status" value="1"/>
</dbReference>
<gene>
    <name evidence="5" type="ORF">A3J48_01840</name>
</gene>
<dbReference type="GO" id="GO:0016887">
    <property type="term" value="F:ATP hydrolysis activity"/>
    <property type="evidence" value="ECO:0007669"/>
    <property type="project" value="TreeGrafter"/>
</dbReference>